<dbReference type="AlphaFoldDB" id="A0A4W4E2C3"/>
<reference evidence="10" key="2">
    <citation type="journal article" date="2017" name="Sci. Adv.">
        <title>A tail of two voltages: Proteomic comparison of the three electric organs of the electric eel.</title>
        <authorList>
            <person name="Traeger L.L."/>
            <person name="Sabat G."/>
            <person name="Barrett-Wilt G.A."/>
            <person name="Wells G.B."/>
            <person name="Sussman M.R."/>
        </authorList>
    </citation>
    <scope>NUCLEOTIDE SEQUENCE [LARGE SCALE GENOMIC DNA]</scope>
</reference>
<dbReference type="Ensembl" id="ENSEEET00000005850.2">
    <property type="protein sequence ID" value="ENSEEEP00000005773.2"/>
    <property type="gene ID" value="ENSEEEG00000003038.2"/>
</dbReference>
<keyword evidence="7 8" id="KW-0472">Membrane</keyword>
<dbReference type="Pfam" id="PF00822">
    <property type="entry name" value="PMP22_Claudin"/>
    <property type="match status" value="1"/>
</dbReference>
<reference evidence="9" key="5">
    <citation type="submission" date="2025-09" db="UniProtKB">
        <authorList>
            <consortium name="Ensembl"/>
        </authorList>
    </citation>
    <scope>IDENTIFICATION</scope>
</reference>
<dbReference type="InterPro" id="IPR004031">
    <property type="entry name" value="PMP22/EMP/MP20/Claudin"/>
</dbReference>
<dbReference type="PROSITE" id="PS01346">
    <property type="entry name" value="CLAUDIN"/>
    <property type="match status" value="1"/>
</dbReference>
<keyword evidence="2 8" id="KW-0796">Tight junction</keyword>
<dbReference type="KEGG" id="eee:113573692"/>
<comment type="function">
    <text evidence="8">Claudins function as major constituents of the tight junction complexes that regulate the permeability of epithelia.</text>
</comment>
<organism evidence="9 10">
    <name type="scientific">Electrophorus electricus</name>
    <name type="common">Electric eel</name>
    <name type="synonym">Gymnotus electricus</name>
    <dbReference type="NCBI Taxonomy" id="8005"/>
    <lineage>
        <taxon>Eukaryota</taxon>
        <taxon>Metazoa</taxon>
        <taxon>Chordata</taxon>
        <taxon>Craniata</taxon>
        <taxon>Vertebrata</taxon>
        <taxon>Euteleostomi</taxon>
        <taxon>Actinopterygii</taxon>
        <taxon>Neopterygii</taxon>
        <taxon>Teleostei</taxon>
        <taxon>Ostariophysi</taxon>
        <taxon>Gymnotiformes</taxon>
        <taxon>Gymnotoidei</taxon>
        <taxon>Gymnotidae</taxon>
        <taxon>Electrophorus</taxon>
    </lineage>
</organism>
<dbReference type="GO" id="GO:0005886">
    <property type="term" value="C:plasma membrane"/>
    <property type="evidence" value="ECO:0007669"/>
    <property type="project" value="UniProtKB-SubCell"/>
</dbReference>
<accession>A0A4W4E2C3</accession>
<protein>
    <recommendedName>
        <fullName evidence="8">Claudin</fullName>
    </recommendedName>
</protein>
<evidence type="ECO:0000256" key="2">
    <source>
        <dbReference type="ARBA" id="ARBA00022427"/>
    </source>
</evidence>
<reference evidence="9" key="4">
    <citation type="submission" date="2025-08" db="UniProtKB">
        <authorList>
            <consortium name="Ensembl"/>
        </authorList>
    </citation>
    <scope>IDENTIFICATION</scope>
</reference>
<evidence type="ECO:0000256" key="1">
    <source>
        <dbReference type="ARBA" id="ARBA00008295"/>
    </source>
</evidence>
<gene>
    <name evidence="9" type="primary">LOC113573692</name>
</gene>
<evidence type="ECO:0000313" key="9">
    <source>
        <dbReference type="Ensembl" id="ENSEEEP00000005773.2"/>
    </source>
</evidence>
<feature type="transmembrane region" description="Helical" evidence="8">
    <location>
        <begin position="77"/>
        <end position="98"/>
    </location>
</feature>
<feature type="transmembrane region" description="Helical" evidence="8">
    <location>
        <begin position="160"/>
        <end position="182"/>
    </location>
</feature>
<keyword evidence="3 8" id="KW-1003">Cell membrane</keyword>
<dbReference type="GeneID" id="113573692"/>
<dbReference type="GO" id="GO:0005198">
    <property type="term" value="F:structural molecule activity"/>
    <property type="evidence" value="ECO:0007669"/>
    <property type="project" value="InterPro"/>
</dbReference>
<dbReference type="FunFam" id="1.20.140.150:FF:000001">
    <property type="entry name" value="Claudin"/>
    <property type="match status" value="1"/>
</dbReference>
<evidence type="ECO:0000256" key="7">
    <source>
        <dbReference type="ARBA" id="ARBA00023136"/>
    </source>
</evidence>
<dbReference type="GO" id="GO:0005923">
    <property type="term" value="C:bicellular tight junction"/>
    <property type="evidence" value="ECO:0007669"/>
    <property type="project" value="UniProtKB-SubCell"/>
</dbReference>
<dbReference type="Gene3D" id="1.20.140.150">
    <property type="match status" value="1"/>
</dbReference>
<comment type="subcellular location">
    <subcellularLocation>
        <location evidence="8">Cell junction</location>
        <location evidence="8">Tight junction</location>
    </subcellularLocation>
    <subcellularLocation>
        <location evidence="8">Cell membrane</location>
        <topology evidence="8">Multi-pass membrane protein</topology>
    </subcellularLocation>
</comment>
<evidence type="ECO:0000256" key="6">
    <source>
        <dbReference type="ARBA" id="ARBA00022989"/>
    </source>
</evidence>
<evidence type="ECO:0000313" key="10">
    <source>
        <dbReference type="Proteomes" id="UP000314983"/>
    </source>
</evidence>
<sequence>MNPAVEVMAFFLGFIGWVMSGIAIPHRFWKVSSVDGNIITAAAVYENLWKSCATDSTGVHNCHEFPSMLGLSGYVQASRALMIASIVLGTFGLIATLVGMQCSKIGGKNYILKGRIAALGGVFFILQGLCTMIAVSWYAFNITQDFFDPLYPGTKFEIGEGLYIGWCSATLALIGGCCLLCACGSGNKQEKRPYPYQTPTRGTAYTTSVMSQEQPNHYGRNSYV</sequence>
<evidence type="ECO:0000256" key="3">
    <source>
        <dbReference type="ARBA" id="ARBA00022475"/>
    </source>
</evidence>
<evidence type="ECO:0000256" key="4">
    <source>
        <dbReference type="ARBA" id="ARBA00022692"/>
    </source>
</evidence>
<evidence type="ECO:0000256" key="5">
    <source>
        <dbReference type="ARBA" id="ARBA00022949"/>
    </source>
</evidence>
<feature type="transmembrane region" description="Helical" evidence="8">
    <location>
        <begin position="118"/>
        <end position="140"/>
    </location>
</feature>
<name>A0A4W4E2C3_ELEEL</name>
<keyword evidence="4 8" id="KW-0812">Transmembrane</keyword>
<dbReference type="InterPro" id="IPR017974">
    <property type="entry name" value="Claudin_CS"/>
</dbReference>
<comment type="similarity">
    <text evidence="1 8">Belongs to the claudin family.</text>
</comment>
<reference evidence="9" key="3">
    <citation type="submission" date="2020-05" db="EMBL/GenBank/DDBJ databases">
        <title>Electrophorus electricus (electric eel) genome, fEleEle1, primary haplotype.</title>
        <authorList>
            <person name="Myers G."/>
            <person name="Meyer A."/>
            <person name="Fedrigo O."/>
            <person name="Formenti G."/>
            <person name="Rhie A."/>
            <person name="Tracey A."/>
            <person name="Sims Y."/>
            <person name="Jarvis E.D."/>
        </authorList>
    </citation>
    <scope>NUCLEOTIDE SEQUENCE [LARGE SCALE GENOMIC DNA]</scope>
</reference>
<dbReference type="OMA" id="DQHWRES"/>
<evidence type="ECO:0000256" key="8">
    <source>
        <dbReference type="RuleBase" id="RU060637"/>
    </source>
</evidence>
<keyword evidence="5 8" id="KW-0965">Cell junction</keyword>
<dbReference type="InterPro" id="IPR006187">
    <property type="entry name" value="Claudin"/>
</dbReference>
<feature type="transmembrane region" description="Helical" evidence="8">
    <location>
        <begin position="7"/>
        <end position="24"/>
    </location>
</feature>
<keyword evidence="6 8" id="KW-1133">Transmembrane helix</keyword>
<keyword evidence="10" id="KW-1185">Reference proteome</keyword>
<reference evidence="10" key="1">
    <citation type="journal article" date="2014" name="Science">
        <title>Nonhuman genetics. Genomic basis for the convergent evolution of electric organs.</title>
        <authorList>
            <person name="Gallant J.R."/>
            <person name="Traeger L.L."/>
            <person name="Volkening J.D."/>
            <person name="Moffett H."/>
            <person name="Chen P.H."/>
            <person name="Novina C.D."/>
            <person name="Phillips G.N.Jr."/>
            <person name="Anand R."/>
            <person name="Wells G.B."/>
            <person name="Pinch M."/>
            <person name="Guth R."/>
            <person name="Unguez G.A."/>
            <person name="Albert J.S."/>
            <person name="Zakon H.H."/>
            <person name="Samanta M.P."/>
            <person name="Sussman M.R."/>
        </authorList>
    </citation>
    <scope>NUCLEOTIDE SEQUENCE [LARGE SCALE GENOMIC DNA]</scope>
</reference>
<dbReference type="STRING" id="8005.ENSEEEP00000005773"/>
<proteinExistence type="inferred from homology"/>
<dbReference type="GeneTree" id="ENSGT00940000165100"/>
<dbReference type="PRINTS" id="PR01077">
    <property type="entry name" value="CLAUDIN"/>
</dbReference>
<dbReference type="Proteomes" id="UP000314983">
    <property type="component" value="Chromosome 6"/>
</dbReference>
<dbReference type="PANTHER" id="PTHR12002">
    <property type="entry name" value="CLAUDIN"/>
    <property type="match status" value="1"/>
</dbReference>
<dbReference type="RefSeq" id="XP_026859911.2">
    <property type="nucleotide sequence ID" value="XM_027004110.2"/>
</dbReference>